<feature type="transmembrane region" description="Helical" evidence="7">
    <location>
        <begin position="144"/>
        <end position="163"/>
    </location>
</feature>
<feature type="transmembrane region" description="Helical" evidence="7">
    <location>
        <begin position="420"/>
        <end position="444"/>
    </location>
</feature>
<dbReference type="PIRSF" id="PIRSF006603">
    <property type="entry name" value="DinF"/>
    <property type="match status" value="1"/>
</dbReference>
<keyword evidence="3" id="KW-1003">Cell membrane</keyword>
<comment type="caution">
    <text evidence="8">The sequence shown here is derived from an EMBL/GenBank/DDBJ whole genome shotgun (WGS) entry which is preliminary data.</text>
</comment>
<dbReference type="PANTHER" id="PTHR43549:SF2">
    <property type="entry name" value="MULTIDRUG RESISTANCE PROTEIN NORM-RELATED"/>
    <property type="match status" value="1"/>
</dbReference>
<feature type="transmembrane region" description="Helical" evidence="7">
    <location>
        <begin position="346"/>
        <end position="368"/>
    </location>
</feature>
<gene>
    <name evidence="8" type="ORF">GCM10025751_57570</name>
</gene>
<evidence type="ECO:0000256" key="5">
    <source>
        <dbReference type="ARBA" id="ARBA00022989"/>
    </source>
</evidence>
<evidence type="ECO:0000256" key="7">
    <source>
        <dbReference type="SAM" id="Phobius"/>
    </source>
</evidence>
<dbReference type="GO" id="GO:0015297">
    <property type="term" value="F:antiporter activity"/>
    <property type="evidence" value="ECO:0007669"/>
    <property type="project" value="InterPro"/>
</dbReference>
<evidence type="ECO:0000256" key="4">
    <source>
        <dbReference type="ARBA" id="ARBA00022692"/>
    </source>
</evidence>
<dbReference type="GO" id="GO:0005886">
    <property type="term" value="C:plasma membrane"/>
    <property type="evidence" value="ECO:0007669"/>
    <property type="project" value="UniProtKB-SubCell"/>
</dbReference>
<dbReference type="Pfam" id="PF01554">
    <property type="entry name" value="MatE"/>
    <property type="match status" value="2"/>
</dbReference>
<dbReference type="RefSeq" id="WP_227779205.1">
    <property type="nucleotide sequence ID" value="NZ_BAABKX010000030.1"/>
</dbReference>
<sequence>MTDSSPDQSDRFTRGSIVWPLLALAGPQTATQLLQVAYNLTDTFWVGRLGADAVSALSFSWPLIFLLISVGAGMTNAGTILISQHVGAGNDDRLGHVAGQTIAFVGLLSVGMAALGAVFAPQLLQAIGAPAGTVVHDLAVTYTRVIVLGMPFTFGFYVFMALLRGWGDTKTPMYLMVLSVGLNIVLDPFFVLGFAGNPLFSWVGLDGLQQSLFTATGFTGFGVTGAAAATVLSRAAAAAVGLWLLFGGRVGLQLGWRDLFLESETVTKIVRIGGPGAIDQSTESVAAIVMTALIATVGTDAVAAYGIGNRFISLVWLPTVAMGMSVETIVGQNLGSGRRERARRTVYVAIAILASAFIVASAITVWFARPIVGMFIAGPEADPIINHGATFLRIVAPTWVIMASYHMMNGAFYGSGSTRMAMGIGVTTLWGVRALVAVVLVLVFSLGATGAWYAIALSNVTAAITGAFFFFRGRWLQDVLRDGSPEDTTPDGNTKATDS</sequence>
<keyword evidence="9" id="KW-1185">Reference proteome</keyword>
<keyword evidence="5 7" id="KW-1133">Transmembrane helix</keyword>
<feature type="transmembrane region" description="Helical" evidence="7">
    <location>
        <begin position="175"/>
        <end position="200"/>
    </location>
</feature>
<feature type="transmembrane region" description="Helical" evidence="7">
    <location>
        <begin position="220"/>
        <end position="246"/>
    </location>
</feature>
<evidence type="ECO:0000256" key="3">
    <source>
        <dbReference type="ARBA" id="ARBA00022475"/>
    </source>
</evidence>
<reference evidence="8 9" key="1">
    <citation type="journal article" date="2019" name="Int. J. Syst. Evol. Microbiol.">
        <title>The Global Catalogue of Microorganisms (GCM) 10K type strain sequencing project: providing services to taxonomists for standard genome sequencing and annotation.</title>
        <authorList>
            <consortium name="The Broad Institute Genomics Platform"/>
            <consortium name="The Broad Institute Genome Sequencing Center for Infectious Disease"/>
            <person name="Wu L."/>
            <person name="Ma J."/>
        </authorList>
    </citation>
    <scope>NUCLEOTIDE SEQUENCE [LARGE SCALE GENOMIC DNA]</scope>
    <source>
        <strain evidence="8 9">JCM 17504</strain>
    </source>
</reference>
<comment type="subcellular location">
    <subcellularLocation>
        <location evidence="1">Cell membrane</location>
        <topology evidence="1">Multi-pass membrane protein</topology>
    </subcellularLocation>
</comment>
<accession>A0AAV3URC9</accession>
<feature type="transmembrane region" description="Helical" evidence="7">
    <location>
        <begin position="388"/>
        <end position="408"/>
    </location>
</feature>
<feature type="transmembrane region" description="Helical" evidence="7">
    <location>
        <begin position="314"/>
        <end position="334"/>
    </location>
</feature>
<keyword evidence="4 7" id="KW-0812">Transmembrane</keyword>
<evidence type="ECO:0000313" key="8">
    <source>
        <dbReference type="EMBL" id="GAA5066043.1"/>
    </source>
</evidence>
<dbReference type="GO" id="GO:0042910">
    <property type="term" value="F:xenobiotic transmembrane transporter activity"/>
    <property type="evidence" value="ECO:0007669"/>
    <property type="project" value="InterPro"/>
</dbReference>
<dbReference type="GeneID" id="68617366"/>
<dbReference type="EMBL" id="BAABKX010000030">
    <property type="protein sequence ID" value="GAA5066043.1"/>
    <property type="molecule type" value="Genomic_DNA"/>
</dbReference>
<dbReference type="InterPro" id="IPR048279">
    <property type="entry name" value="MdtK-like"/>
</dbReference>
<feature type="transmembrane region" description="Helical" evidence="7">
    <location>
        <begin position="102"/>
        <end position="124"/>
    </location>
</feature>
<feature type="transmembrane region" description="Helical" evidence="7">
    <location>
        <begin position="285"/>
        <end position="308"/>
    </location>
</feature>
<evidence type="ECO:0000313" key="9">
    <source>
        <dbReference type="Proteomes" id="UP001501729"/>
    </source>
</evidence>
<name>A0AAV3URC9_9EURY</name>
<evidence type="ECO:0000256" key="6">
    <source>
        <dbReference type="ARBA" id="ARBA00023136"/>
    </source>
</evidence>
<feature type="transmembrane region" description="Helical" evidence="7">
    <location>
        <begin position="59"/>
        <end position="82"/>
    </location>
</feature>
<dbReference type="InterPro" id="IPR052031">
    <property type="entry name" value="Membrane_Transporter-Flippase"/>
</dbReference>
<protein>
    <submittedName>
        <fullName evidence="8">MATE family efflux transporter</fullName>
    </submittedName>
</protein>
<dbReference type="Proteomes" id="UP001501729">
    <property type="component" value="Unassembled WGS sequence"/>
</dbReference>
<evidence type="ECO:0000256" key="1">
    <source>
        <dbReference type="ARBA" id="ARBA00004651"/>
    </source>
</evidence>
<proteinExistence type="predicted"/>
<dbReference type="NCBIfam" id="TIGR00797">
    <property type="entry name" value="matE"/>
    <property type="match status" value="1"/>
</dbReference>
<keyword evidence="6 7" id="KW-0472">Membrane</keyword>
<feature type="transmembrane region" description="Helical" evidence="7">
    <location>
        <begin position="450"/>
        <end position="471"/>
    </location>
</feature>
<dbReference type="AlphaFoldDB" id="A0AAV3URC9"/>
<dbReference type="CDD" id="cd13142">
    <property type="entry name" value="MATE_like_12"/>
    <property type="match status" value="1"/>
</dbReference>
<dbReference type="InterPro" id="IPR002528">
    <property type="entry name" value="MATE_fam"/>
</dbReference>
<evidence type="ECO:0000256" key="2">
    <source>
        <dbReference type="ARBA" id="ARBA00022448"/>
    </source>
</evidence>
<dbReference type="PANTHER" id="PTHR43549">
    <property type="entry name" value="MULTIDRUG RESISTANCE PROTEIN YPNP-RELATED"/>
    <property type="match status" value="1"/>
</dbReference>
<organism evidence="8 9">
    <name type="scientific">Haladaptatus pallidirubidus</name>
    <dbReference type="NCBI Taxonomy" id="1008152"/>
    <lineage>
        <taxon>Archaea</taxon>
        <taxon>Methanobacteriati</taxon>
        <taxon>Methanobacteriota</taxon>
        <taxon>Stenosarchaea group</taxon>
        <taxon>Halobacteria</taxon>
        <taxon>Halobacteriales</taxon>
        <taxon>Haladaptataceae</taxon>
        <taxon>Haladaptatus</taxon>
    </lineage>
</organism>
<keyword evidence="2" id="KW-0813">Transport</keyword>